<evidence type="ECO:0000313" key="3">
    <source>
        <dbReference type="Proteomes" id="UP001279660"/>
    </source>
</evidence>
<dbReference type="InterPro" id="IPR029060">
    <property type="entry name" value="PIN-like_dom_sf"/>
</dbReference>
<comment type="caution">
    <text evidence="2">The sequence shown here is derived from an EMBL/GenBank/DDBJ whole genome shotgun (WGS) entry which is preliminary data.</text>
</comment>
<accession>A0ABU4PS91</accession>
<evidence type="ECO:0000259" key="1">
    <source>
        <dbReference type="Pfam" id="PF01850"/>
    </source>
</evidence>
<keyword evidence="3" id="KW-1185">Reference proteome</keyword>
<dbReference type="Gene3D" id="3.40.50.1010">
    <property type="entry name" value="5'-nuclease"/>
    <property type="match status" value="1"/>
</dbReference>
<gene>
    <name evidence="2" type="ORF">SIL82_17605</name>
</gene>
<dbReference type="Proteomes" id="UP001279660">
    <property type="component" value="Unassembled WGS sequence"/>
</dbReference>
<dbReference type="CDD" id="cd18683">
    <property type="entry name" value="PIN_VapC-like"/>
    <property type="match status" value="1"/>
</dbReference>
<dbReference type="EMBL" id="JAWXXV010000001">
    <property type="protein sequence ID" value="MDX5986077.1"/>
    <property type="molecule type" value="Genomic_DNA"/>
</dbReference>
<dbReference type="RefSeq" id="WP_040602121.1">
    <property type="nucleotide sequence ID" value="NZ_JAWXXV010000001.1"/>
</dbReference>
<proteinExistence type="predicted"/>
<protein>
    <submittedName>
        <fullName evidence="2">Type II toxin-antitoxin system VapC family toxin</fullName>
    </submittedName>
</protein>
<name>A0ABU4PS91_9SPHN</name>
<evidence type="ECO:0000313" key="2">
    <source>
        <dbReference type="EMBL" id="MDX5986077.1"/>
    </source>
</evidence>
<feature type="domain" description="PIN" evidence="1">
    <location>
        <begin position="4"/>
        <end position="118"/>
    </location>
</feature>
<organism evidence="2 3">
    <name type="scientific">Sphingomonas echinoides</name>
    <dbReference type="NCBI Taxonomy" id="59803"/>
    <lineage>
        <taxon>Bacteria</taxon>
        <taxon>Pseudomonadati</taxon>
        <taxon>Pseudomonadota</taxon>
        <taxon>Alphaproteobacteria</taxon>
        <taxon>Sphingomonadales</taxon>
        <taxon>Sphingomonadaceae</taxon>
        <taxon>Sphingomonas</taxon>
    </lineage>
</organism>
<dbReference type="SUPFAM" id="SSF88723">
    <property type="entry name" value="PIN domain-like"/>
    <property type="match status" value="1"/>
</dbReference>
<sequence length="129" mass="13952">MTVAVDTNIVVRILVDDDARQVAMAKAVLSRDFALLPSVLLETEWVLRSSYKWPRARIGEALATLIDLPTLREAPPGIGWVIERFASGADLADMLHLAAAGSAEGFVTFDRRLAKAAGQDTPVPIETLP</sequence>
<dbReference type="InterPro" id="IPR002716">
    <property type="entry name" value="PIN_dom"/>
</dbReference>
<dbReference type="Pfam" id="PF01850">
    <property type="entry name" value="PIN"/>
    <property type="match status" value="1"/>
</dbReference>
<reference evidence="2 3" key="1">
    <citation type="submission" date="2023-11" db="EMBL/GenBank/DDBJ databases">
        <title>MicrobeMod: A computational toolkit for identifying prokaryotic methylation and restriction-modification with nanopore sequencing.</title>
        <authorList>
            <person name="Crits-Christoph A."/>
            <person name="Kang S.C."/>
            <person name="Lee H."/>
            <person name="Ostrov N."/>
        </authorList>
    </citation>
    <scope>NUCLEOTIDE SEQUENCE [LARGE SCALE GENOMIC DNA]</scope>
    <source>
        <strain evidence="2 3">ATCC 14820</strain>
    </source>
</reference>